<dbReference type="Proteomes" id="UP000298438">
    <property type="component" value="Unassembled WGS sequence"/>
</dbReference>
<accession>A0A4Y9S8H1</accession>
<dbReference type="RefSeq" id="WP_135208436.1">
    <property type="nucleotide sequence ID" value="NZ_SPVF01000220.1"/>
</dbReference>
<evidence type="ECO:0000313" key="1">
    <source>
        <dbReference type="EMBL" id="TFW16046.1"/>
    </source>
</evidence>
<dbReference type="EMBL" id="SPVF01000220">
    <property type="protein sequence ID" value="TFW16046.1"/>
    <property type="molecule type" value="Genomic_DNA"/>
</dbReference>
<dbReference type="Gene3D" id="1.10.30.50">
    <property type="match status" value="1"/>
</dbReference>
<dbReference type="AlphaFoldDB" id="A0A4Y9S8H1"/>
<dbReference type="GO" id="GO:0004519">
    <property type="term" value="F:endonuclease activity"/>
    <property type="evidence" value="ECO:0007669"/>
    <property type="project" value="UniProtKB-KW"/>
</dbReference>
<keyword evidence="1" id="KW-0540">Nuclease</keyword>
<keyword evidence="2" id="KW-1185">Reference proteome</keyword>
<dbReference type="InterPro" id="IPR003615">
    <property type="entry name" value="HNH_nuc"/>
</dbReference>
<proteinExistence type="predicted"/>
<gene>
    <name evidence="1" type="ORF">E4L96_17170</name>
</gene>
<reference evidence="1 2" key="1">
    <citation type="submission" date="2019-03" db="EMBL/GenBank/DDBJ databases">
        <title>Draft Genome Sequence of Massilia arenosa sp. nov., a Novel Massilia Species Isolated from a Sandy-loam Maize Soil.</title>
        <authorList>
            <person name="Raths R."/>
            <person name="Peta V."/>
            <person name="Bucking H."/>
        </authorList>
    </citation>
    <scope>NUCLEOTIDE SEQUENCE [LARGE SCALE GENOMIC DNA]</scope>
    <source>
        <strain evidence="1 2">MC02</strain>
    </source>
</reference>
<evidence type="ECO:0000313" key="2">
    <source>
        <dbReference type="Proteomes" id="UP000298438"/>
    </source>
</evidence>
<keyword evidence="1" id="KW-0255">Endonuclease</keyword>
<organism evidence="1 2">
    <name type="scientific">Zemynaea arenosa</name>
    <dbReference type="NCBI Taxonomy" id="2561931"/>
    <lineage>
        <taxon>Bacteria</taxon>
        <taxon>Pseudomonadati</taxon>
        <taxon>Pseudomonadota</taxon>
        <taxon>Betaproteobacteria</taxon>
        <taxon>Burkholderiales</taxon>
        <taxon>Oxalobacteraceae</taxon>
        <taxon>Telluria group</taxon>
        <taxon>Zemynaea</taxon>
    </lineage>
</organism>
<name>A0A4Y9S8H1_9BURK</name>
<dbReference type="OrthoDB" id="9802901at2"/>
<protein>
    <submittedName>
        <fullName evidence="1">HNH endonuclease</fullName>
    </submittedName>
</protein>
<keyword evidence="1" id="KW-0378">Hydrolase</keyword>
<comment type="caution">
    <text evidence="1">The sequence shown here is derived from an EMBL/GenBank/DDBJ whole genome shotgun (WGS) entry which is preliminary data.</text>
</comment>
<dbReference type="CDD" id="cd00085">
    <property type="entry name" value="HNHc"/>
    <property type="match status" value="1"/>
</dbReference>
<sequence>MAKRIFSSAERYAIYTVHGEKCYMCNTPVDLEGFEVDHVIAESLENDPDLPRVLQLLGLPAEFDIQSYENWLPACGRCNNFKRNSVFSPSLLLSLQLEKANKKAEEARKLAEKKVTAQMVSRAMNTVKRALVAGRADRSAMAEFAEFINFHTENRVSEMIGKPILFEPGLELVSEQGGIRLVRGAYGVGAGPAADDVGWGMRCVCGSPYFNGSRCVRCGLMDDD</sequence>